<evidence type="ECO:0000313" key="1">
    <source>
        <dbReference type="EMBL" id="SNQ60625.1"/>
    </source>
</evidence>
<evidence type="ECO:0000313" key="2">
    <source>
        <dbReference type="Proteomes" id="UP000218615"/>
    </source>
</evidence>
<reference evidence="2" key="1">
    <citation type="submission" date="2017-06" db="EMBL/GenBank/DDBJ databases">
        <authorList>
            <person name="Cremers G."/>
        </authorList>
    </citation>
    <scope>NUCLEOTIDE SEQUENCE [LARGE SCALE GENOMIC DNA]</scope>
</reference>
<evidence type="ECO:0008006" key="3">
    <source>
        <dbReference type="Google" id="ProtNLM"/>
    </source>
</evidence>
<accession>A0A284VMV8</accession>
<keyword evidence="2" id="KW-1185">Reference proteome</keyword>
<dbReference type="EMBL" id="FZMP01000112">
    <property type="protein sequence ID" value="SNQ60625.1"/>
    <property type="molecule type" value="Genomic_DNA"/>
</dbReference>
<sequence>MSSVFYYNWKCNITTEGDTFDTYVCHIARETFKGALGYAFGNKAELNIKHLLTHGDSFCEVIVRMP</sequence>
<dbReference type="Proteomes" id="UP000218615">
    <property type="component" value="Unassembled WGS sequence"/>
</dbReference>
<proteinExistence type="predicted"/>
<dbReference type="AlphaFoldDB" id="A0A284VMV8"/>
<gene>
    <name evidence="1" type="ORF">MNV_20001</name>
</gene>
<organism evidence="1 2">
    <name type="scientific">Candidatus Methanoperedens nitratireducens</name>
    <dbReference type="NCBI Taxonomy" id="1392998"/>
    <lineage>
        <taxon>Archaea</taxon>
        <taxon>Methanobacteriati</taxon>
        <taxon>Methanobacteriota</taxon>
        <taxon>Stenosarchaea group</taxon>
        <taxon>Methanomicrobia</taxon>
        <taxon>Methanosarcinales</taxon>
        <taxon>ANME-2 cluster</taxon>
        <taxon>Candidatus Methanoperedentaceae</taxon>
        <taxon>Candidatus Methanoperedens</taxon>
    </lineage>
</organism>
<protein>
    <recommendedName>
        <fullName evidence="3">4-vinyl reductase 4VR domain-containing protein</fullName>
    </recommendedName>
</protein>
<name>A0A284VMV8_9EURY</name>